<sequence length="631" mass="69991">MWKRLNNPKGARQPIYPDPKFDERFAGSRSMGMPLSPEYKTDAPSRPPRQDEESRVLPRMDFESVAPPPSEHGTSTFRPPSSVYSQPSPNPIVTRFGANTYESPAHTQEVSPPSSPELSSARQRSQNQADEEVSPIEEKMPDVSRLGLSQQNRPNSRQDKPGGSNIPVLRREKRRNQVAAAAANLVTRKDVGTKGRPAKDPSWDPYTGEPTTADRGKKQSTTPAQFTPPGVNTRSASGQRFGNVSSISAAPKTQLTFGERVRNLKSPTLTVERPEWKGASGRSTFVTPVEDKLDVAPLNIPRKSEKRVASPPFRSPISPQSSSEMGPVSPPLSDGVDPPTRTVFSDNGARSTPQPRNSPASENFSDPLSSNPVSAPRTQVRANLPVEPREPPPEAISPEEQRFRDQYKHIAFDRNTPVEPYVQPPSRFSVSTYATSAAHSTPRPSTDTFDRPPVPTPSMPTPPQQFVVQQPSSPIMSRKKPKVGEGPRSGVTRKAIPDSSPVFISMRKADASKRVSNIAKSLPMSPAEAESHDLITSLQAQLENLSHRRNNITKSIRQMTELMPTDSVMVNDEVRRKREGEKRKVEGLREEEADVRREEHDIGLRLHRAWKRKDKEAFYEPTGLWVRRVTG</sequence>
<dbReference type="GeneID" id="41987541"/>
<dbReference type="AlphaFoldDB" id="A0A8H8TWM2"/>
<feature type="compositionally biased region" description="Basic and acidic residues" evidence="2">
    <location>
        <begin position="187"/>
        <end position="202"/>
    </location>
</feature>
<dbReference type="PANTHER" id="PTHR42023">
    <property type="entry name" value="BHLH DOMAIN-CONTAINING PROTEIN"/>
    <property type="match status" value="1"/>
</dbReference>
<feature type="compositionally biased region" description="Basic and acidic residues" evidence="2">
    <location>
        <begin position="39"/>
        <end position="62"/>
    </location>
</feature>
<proteinExistence type="predicted"/>
<dbReference type="EMBL" id="QGMH01000108">
    <property type="protein sequence ID" value="TVY25059.1"/>
    <property type="molecule type" value="Genomic_DNA"/>
</dbReference>
<feature type="coiled-coil region" evidence="1">
    <location>
        <begin position="535"/>
        <end position="598"/>
    </location>
</feature>
<name>A0A8H8TWM2_9HELO</name>
<feature type="compositionally biased region" description="Polar residues" evidence="2">
    <location>
        <begin position="72"/>
        <end position="87"/>
    </location>
</feature>
<feature type="compositionally biased region" description="Polar residues" evidence="2">
    <location>
        <begin position="100"/>
        <end position="110"/>
    </location>
</feature>
<feature type="compositionally biased region" description="Basic and acidic residues" evidence="2">
    <location>
        <begin position="399"/>
        <end position="412"/>
    </location>
</feature>
<feature type="region of interest" description="Disordered" evidence="2">
    <location>
        <begin position="272"/>
        <end position="496"/>
    </location>
</feature>
<keyword evidence="1" id="KW-0175">Coiled coil</keyword>
<feature type="compositionally biased region" description="Polar residues" evidence="2">
    <location>
        <begin position="219"/>
        <end position="247"/>
    </location>
</feature>
<evidence type="ECO:0000256" key="1">
    <source>
        <dbReference type="SAM" id="Coils"/>
    </source>
</evidence>
<evidence type="ECO:0000313" key="3">
    <source>
        <dbReference type="EMBL" id="TVY25059.1"/>
    </source>
</evidence>
<evidence type="ECO:0000256" key="2">
    <source>
        <dbReference type="SAM" id="MobiDB-lite"/>
    </source>
</evidence>
<gene>
    <name evidence="3" type="ORF">LHYA1_G007343</name>
</gene>
<dbReference type="RefSeq" id="XP_031003847.1">
    <property type="nucleotide sequence ID" value="XM_031152272.1"/>
</dbReference>
<organism evidence="3 4">
    <name type="scientific">Lachnellula hyalina</name>
    <dbReference type="NCBI Taxonomy" id="1316788"/>
    <lineage>
        <taxon>Eukaryota</taxon>
        <taxon>Fungi</taxon>
        <taxon>Dikarya</taxon>
        <taxon>Ascomycota</taxon>
        <taxon>Pezizomycotina</taxon>
        <taxon>Leotiomycetes</taxon>
        <taxon>Helotiales</taxon>
        <taxon>Lachnaceae</taxon>
        <taxon>Lachnellula</taxon>
    </lineage>
</organism>
<dbReference type="PANTHER" id="PTHR42023:SF1">
    <property type="entry name" value="BHLH DOMAIN-CONTAINING PROTEIN"/>
    <property type="match status" value="1"/>
</dbReference>
<reference evidence="3 4" key="1">
    <citation type="submission" date="2018-05" db="EMBL/GenBank/DDBJ databases">
        <title>Genome sequencing and assembly of the regulated plant pathogen Lachnellula willkommii and related sister species for the development of diagnostic species identification markers.</title>
        <authorList>
            <person name="Giroux E."/>
            <person name="Bilodeau G."/>
        </authorList>
    </citation>
    <scope>NUCLEOTIDE SEQUENCE [LARGE SCALE GENOMIC DNA]</scope>
    <source>
        <strain evidence="3 4">CBS 185.66</strain>
    </source>
</reference>
<comment type="caution">
    <text evidence="3">The sequence shown here is derived from an EMBL/GenBank/DDBJ whole genome shotgun (WGS) entry which is preliminary data.</text>
</comment>
<feature type="compositionally biased region" description="Polar residues" evidence="2">
    <location>
        <begin position="426"/>
        <end position="447"/>
    </location>
</feature>
<accession>A0A8H8TWM2</accession>
<evidence type="ECO:0000313" key="4">
    <source>
        <dbReference type="Proteomes" id="UP000431533"/>
    </source>
</evidence>
<feature type="compositionally biased region" description="Polar residues" evidence="2">
    <location>
        <begin position="342"/>
        <end position="381"/>
    </location>
</feature>
<protein>
    <submittedName>
        <fullName evidence="3">Uncharacterized protein</fullName>
    </submittedName>
</protein>
<feature type="region of interest" description="Disordered" evidence="2">
    <location>
        <begin position="1"/>
        <end position="247"/>
    </location>
</feature>
<feature type="compositionally biased region" description="Pro residues" evidence="2">
    <location>
        <begin position="452"/>
        <end position="463"/>
    </location>
</feature>
<dbReference type="Proteomes" id="UP000431533">
    <property type="component" value="Unassembled WGS sequence"/>
</dbReference>
<dbReference type="OrthoDB" id="4507572at2759"/>
<feature type="compositionally biased region" description="Low complexity" evidence="2">
    <location>
        <begin position="464"/>
        <end position="474"/>
    </location>
</feature>
<keyword evidence="4" id="KW-1185">Reference proteome</keyword>